<feature type="domain" description="Pleckstrin-like plant" evidence="2">
    <location>
        <begin position="265"/>
        <end position="366"/>
    </location>
</feature>
<dbReference type="InterPro" id="IPR040269">
    <property type="entry name" value="VAB"/>
</dbReference>
<organism evidence="3 4">
    <name type="scientific">Dillenia turbinata</name>
    <dbReference type="NCBI Taxonomy" id="194707"/>
    <lineage>
        <taxon>Eukaryota</taxon>
        <taxon>Viridiplantae</taxon>
        <taxon>Streptophyta</taxon>
        <taxon>Embryophyta</taxon>
        <taxon>Tracheophyta</taxon>
        <taxon>Spermatophyta</taxon>
        <taxon>Magnoliopsida</taxon>
        <taxon>eudicotyledons</taxon>
        <taxon>Gunneridae</taxon>
        <taxon>Pentapetalae</taxon>
        <taxon>Dilleniales</taxon>
        <taxon>Dilleniaceae</taxon>
        <taxon>Dillenia</taxon>
    </lineage>
</organism>
<dbReference type="InterPro" id="IPR008546">
    <property type="entry name" value="VAN3-bd-like_auxin_canal"/>
</dbReference>
<keyword evidence="4" id="KW-1185">Reference proteome</keyword>
<accession>A0AAN8VNU8</accession>
<dbReference type="AlphaFoldDB" id="A0AAN8VNU8"/>
<dbReference type="Proteomes" id="UP001370490">
    <property type="component" value="Unassembled WGS sequence"/>
</dbReference>
<dbReference type="PANTHER" id="PTHR31351">
    <property type="entry name" value="EXPRESSED PROTEIN"/>
    <property type="match status" value="1"/>
</dbReference>
<dbReference type="EMBL" id="JBAMMX010000008">
    <property type="protein sequence ID" value="KAK6935164.1"/>
    <property type="molecule type" value="Genomic_DNA"/>
</dbReference>
<evidence type="ECO:0000259" key="1">
    <source>
        <dbReference type="Pfam" id="PF05703"/>
    </source>
</evidence>
<dbReference type="GO" id="GO:0009734">
    <property type="term" value="P:auxin-activated signaling pathway"/>
    <property type="evidence" value="ECO:0007669"/>
    <property type="project" value="TreeGrafter"/>
</dbReference>
<dbReference type="GO" id="GO:0010087">
    <property type="term" value="P:phloem or xylem histogenesis"/>
    <property type="evidence" value="ECO:0007669"/>
    <property type="project" value="TreeGrafter"/>
</dbReference>
<evidence type="ECO:0000259" key="2">
    <source>
        <dbReference type="Pfam" id="PF08458"/>
    </source>
</evidence>
<comment type="caution">
    <text evidence="3">The sequence shown here is derived from an EMBL/GenBank/DDBJ whole genome shotgun (WGS) entry which is preliminary data.</text>
</comment>
<proteinExistence type="predicted"/>
<feature type="domain" description="VAN3-binding protein-like auxin canalisation" evidence="1">
    <location>
        <begin position="89"/>
        <end position="240"/>
    </location>
</feature>
<dbReference type="GO" id="GO:0010305">
    <property type="term" value="P:leaf vascular tissue pattern formation"/>
    <property type="evidence" value="ECO:0007669"/>
    <property type="project" value="TreeGrafter"/>
</dbReference>
<evidence type="ECO:0000313" key="4">
    <source>
        <dbReference type="Proteomes" id="UP001370490"/>
    </source>
</evidence>
<gene>
    <name evidence="3" type="ORF">RJ641_035319</name>
</gene>
<reference evidence="3 4" key="1">
    <citation type="submission" date="2023-12" db="EMBL/GenBank/DDBJ databases">
        <title>A high-quality genome assembly for Dillenia turbinata (Dilleniales).</title>
        <authorList>
            <person name="Chanderbali A."/>
        </authorList>
    </citation>
    <scope>NUCLEOTIDE SEQUENCE [LARGE SCALE GENOMIC DNA]</scope>
    <source>
        <strain evidence="3">LSX21</strain>
        <tissue evidence="3">Leaf</tissue>
    </source>
</reference>
<name>A0AAN8VNU8_9MAGN</name>
<dbReference type="Pfam" id="PF08458">
    <property type="entry name" value="PH_2"/>
    <property type="match status" value="1"/>
</dbReference>
<dbReference type="PANTHER" id="PTHR31351:SF24">
    <property type="entry name" value="VAN3-BINDING PROTEIN-LIKE"/>
    <property type="match status" value="1"/>
</dbReference>
<evidence type="ECO:0000313" key="3">
    <source>
        <dbReference type="EMBL" id="KAK6935164.1"/>
    </source>
</evidence>
<dbReference type="Pfam" id="PF05703">
    <property type="entry name" value="Auxin_canalis"/>
    <property type="match status" value="1"/>
</dbReference>
<feature type="non-terminal residue" evidence="3">
    <location>
        <position position="383"/>
    </location>
</feature>
<protein>
    <submittedName>
        <fullName evidence="3">Pleckstrin-like, plant</fullName>
    </submittedName>
</protein>
<dbReference type="InterPro" id="IPR013666">
    <property type="entry name" value="PH_pln"/>
</dbReference>
<sequence length="383" mass="42162">MEGSHFQLRKKRSLLMNESEEVIDELKASSSLPSIPQPETPKEPMEFLSRSWSLSASEISKALAHRQKHFLLEKNSKTVSETIASPQVASMHISSINSKKLGSLRKWFHSKELGSEAVRRKDQARVENARLHTALSVAGLAAGLASVAAAENSNSGTKLSGAVVSATELLASHCIEIAEIAGADHDRLASVVRSAVDIRTPGDLMTLTAAAATALRGEAAVKSRQSREPRRTAAVNPCDRSMPEAQRIAAFHGEIEDQGPRCSGELLQHTRKGLLHSKHVSVYIKDSQVMVKIKSTHVGGAFSKKHKCVVYGVCNEIASWPSRNERENLEAYFGLKTAQGFLEFKCKNKLHRQIWVNDIQNILEQVNCIEFSQNSLRFPNINK</sequence>